<reference evidence="3" key="1">
    <citation type="submission" date="2017-02" db="EMBL/GenBank/DDBJ databases">
        <authorList>
            <person name="Varghese N."/>
            <person name="Submissions S."/>
        </authorList>
    </citation>
    <scope>NUCLEOTIDE SEQUENCE [LARGE SCALE GENOMIC DNA]</scope>
    <source>
        <strain evidence="3">DSM 23966</strain>
    </source>
</reference>
<protein>
    <submittedName>
        <fullName evidence="2">Uncharacterized protein</fullName>
    </submittedName>
</protein>
<gene>
    <name evidence="2" type="ORF">SAMN04244570_0769</name>
</gene>
<dbReference type="Proteomes" id="UP000190042">
    <property type="component" value="Unassembled WGS sequence"/>
</dbReference>
<feature type="transmembrane region" description="Helical" evidence="1">
    <location>
        <begin position="91"/>
        <end position="116"/>
    </location>
</feature>
<evidence type="ECO:0000256" key="1">
    <source>
        <dbReference type="SAM" id="Phobius"/>
    </source>
</evidence>
<feature type="transmembrane region" description="Helical" evidence="1">
    <location>
        <begin position="461"/>
        <end position="479"/>
    </location>
</feature>
<sequence length="490" mass="57493">MKMLIQQHLKLVMTKSLLLVVIIFALTAVADRKTYEGNFSLFVLHLMTNHYIIIFIMTPVFFLCVSKLYTMPRMFELIRMKKFYRFMFMRWVTITLFSTVFVGIIGMISLVVSIGLPMRNDWHSSLDADMMQYYMGTFSSPLQGILYTVLFLVTGYSFIGCTFVTMAHFFSRKATYFCIVFLYILMILSIKVPWVEKIPFITINRYIVLHHNYSGDYPLWWTLIAIVILSLLQIFCIVQFWHWTPAYPKKLKKGLFYYYTRIFWIPRLVLVWCASLVILAVTKAIFSEETLNEYVIRFFYGLPLGSIHVMTWLEQMIYIGTPIYMFSIFLQSWYHPRNMALFIRIRKKSIWGTTVLGHILLVAVVYVVLSVAILLLVGISFDKILMIDWHLLTYVILIKILELCCMLTLVFLLFIVTNRVTWSFLASMSLYLLNVFPVSWLSYNVAGIGQLARIEEMGRTMLDMSSSGFIALICMIGIIKWKTYKYFERG</sequence>
<dbReference type="EMBL" id="FUYJ01000001">
    <property type="protein sequence ID" value="SKA88959.1"/>
    <property type="molecule type" value="Genomic_DNA"/>
</dbReference>
<feature type="transmembrane region" description="Helical" evidence="1">
    <location>
        <begin position="422"/>
        <end position="441"/>
    </location>
</feature>
<feature type="transmembrane region" description="Helical" evidence="1">
    <location>
        <begin position="219"/>
        <end position="241"/>
    </location>
</feature>
<feature type="transmembrane region" description="Helical" evidence="1">
    <location>
        <begin position="391"/>
        <end position="415"/>
    </location>
</feature>
<organism evidence="2 3">
    <name type="scientific">Sporosarcina newyorkensis</name>
    <dbReference type="NCBI Taxonomy" id="759851"/>
    <lineage>
        <taxon>Bacteria</taxon>
        <taxon>Bacillati</taxon>
        <taxon>Bacillota</taxon>
        <taxon>Bacilli</taxon>
        <taxon>Bacillales</taxon>
        <taxon>Caryophanaceae</taxon>
        <taxon>Sporosarcina</taxon>
    </lineage>
</organism>
<feature type="transmembrane region" description="Helical" evidence="1">
    <location>
        <begin position="262"/>
        <end position="286"/>
    </location>
</feature>
<feature type="transmembrane region" description="Helical" evidence="1">
    <location>
        <begin position="145"/>
        <end position="167"/>
    </location>
</feature>
<proteinExistence type="predicted"/>
<accession>A0A1T4XHF8</accession>
<keyword evidence="1" id="KW-1133">Transmembrane helix</keyword>
<dbReference type="RefSeq" id="WP_139365924.1">
    <property type="nucleotide sequence ID" value="NZ_FUYJ01000001.1"/>
</dbReference>
<evidence type="ECO:0000313" key="2">
    <source>
        <dbReference type="EMBL" id="SKA88959.1"/>
    </source>
</evidence>
<evidence type="ECO:0000313" key="3">
    <source>
        <dbReference type="Proteomes" id="UP000190042"/>
    </source>
</evidence>
<name>A0A1T4XHF8_9BACL</name>
<keyword evidence="1" id="KW-0812">Transmembrane</keyword>
<feature type="transmembrane region" description="Helical" evidence="1">
    <location>
        <begin position="355"/>
        <end position="379"/>
    </location>
</feature>
<dbReference type="AlphaFoldDB" id="A0A1T4XHF8"/>
<feature type="transmembrane region" description="Helical" evidence="1">
    <location>
        <begin position="48"/>
        <end position="70"/>
    </location>
</feature>
<keyword evidence="3" id="KW-1185">Reference proteome</keyword>
<feature type="transmembrane region" description="Helical" evidence="1">
    <location>
        <begin position="316"/>
        <end position="334"/>
    </location>
</feature>
<keyword evidence="1" id="KW-0472">Membrane</keyword>
<feature type="transmembrane region" description="Helical" evidence="1">
    <location>
        <begin position="174"/>
        <end position="194"/>
    </location>
</feature>